<dbReference type="Proteomes" id="UP000076154">
    <property type="component" value="Unassembled WGS sequence"/>
</dbReference>
<dbReference type="InParanoid" id="A0A369JG15"/>
<proteinExistence type="predicted"/>
<accession>A0A369JG15</accession>
<keyword evidence="2" id="KW-1185">Reference proteome</keyword>
<sequence length="418" mass="46776">MEWVSDVPPISCERVRRVLIDHGLPIVDDFDSRFPSTTCDVKIMVEIACDCDRVLSLPRFRPRVLDCLATLDHRAWLDDTNATSTRYVDRIQHETGIVVRVDRLSGFEASFDFPHKAWNWERGFIRGGTHCVYMVIHHHIPMHFGAHPNQIDGVLHAAPPTRRSPPSAMVLCARRSILADSALRHDVFASGCAAGCQRKDLGASGGYAQESATLCIQFGHWVFVLCCALNDGASRSLVRFREFDFLPSADRLHGALEFWVIVKTSTTATSYLTPAHVTWNLKQCMALPVVVTSGEGIYHGLFVIAPTSSVCCQWESFIFHGVDGLFRLPRHLNFCVEKFTTATCVICAARSIRQVACVNYQVTGMKLSSSQVCQDECIKDKMNSRAPNFKINPCVSKSSRESNFGEVTLVECTLRRYV</sequence>
<name>A0A369JG15_HYPMA</name>
<dbReference type="EMBL" id="LUEZ02000079">
    <property type="protein sequence ID" value="RDB19537.1"/>
    <property type="molecule type" value="Genomic_DNA"/>
</dbReference>
<dbReference type="AlphaFoldDB" id="A0A369JG15"/>
<evidence type="ECO:0000313" key="2">
    <source>
        <dbReference type="Proteomes" id="UP000076154"/>
    </source>
</evidence>
<comment type="caution">
    <text evidence="1">The sequence shown here is derived from an EMBL/GenBank/DDBJ whole genome shotgun (WGS) entry which is preliminary data.</text>
</comment>
<protein>
    <submittedName>
        <fullName evidence="1">Uncharacterized protein</fullName>
    </submittedName>
</protein>
<organism evidence="1 2">
    <name type="scientific">Hypsizygus marmoreus</name>
    <name type="common">White beech mushroom</name>
    <name type="synonym">Agaricus marmoreus</name>
    <dbReference type="NCBI Taxonomy" id="39966"/>
    <lineage>
        <taxon>Eukaryota</taxon>
        <taxon>Fungi</taxon>
        <taxon>Dikarya</taxon>
        <taxon>Basidiomycota</taxon>
        <taxon>Agaricomycotina</taxon>
        <taxon>Agaricomycetes</taxon>
        <taxon>Agaricomycetidae</taxon>
        <taxon>Agaricales</taxon>
        <taxon>Tricholomatineae</taxon>
        <taxon>Lyophyllaceae</taxon>
        <taxon>Hypsizygus</taxon>
    </lineage>
</organism>
<evidence type="ECO:0000313" key="1">
    <source>
        <dbReference type="EMBL" id="RDB19537.1"/>
    </source>
</evidence>
<reference evidence="1" key="1">
    <citation type="submission" date="2018-04" db="EMBL/GenBank/DDBJ databases">
        <title>Whole genome sequencing of Hypsizygus marmoreus.</title>
        <authorList>
            <person name="Choi I.-G."/>
            <person name="Min B."/>
            <person name="Kim J.-G."/>
            <person name="Kim S."/>
            <person name="Oh Y.-L."/>
            <person name="Kong W.-S."/>
            <person name="Park H."/>
            <person name="Jeong J."/>
            <person name="Song E.-S."/>
        </authorList>
    </citation>
    <scope>NUCLEOTIDE SEQUENCE [LARGE SCALE GENOMIC DNA]</scope>
    <source>
        <strain evidence="1">51987-8</strain>
    </source>
</reference>
<gene>
    <name evidence="1" type="ORF">Hypma_013396</name>
</gene>